<keyword evidence="1" id="KW-0472">Membrane</keyword>
<organism evidence="3 4">
    <name type="scientific">Natranaerovirga pectinivora</name>
    <dbReference type="NCBI Taxonomy" id="682400"/>
    <lineage>
        <taxon>Bacteria</taxon>
        <taxon>Bacillati</taxon>
        <taxon>Bacillota</taxon>
        <taxon>Clostridia</taxon>
        <taxon>Lachnospirales</taxon>
        <taxon>Natranaerovirgaceae</taxon>
        <taxon>Natranaerovirga</taxon>
    </lineage>
</organism>
<dbReference type="AlphaFoldDB" id="A0A4R3MLV6"/>
<comment type="caution">
    <text evidence="3">The sequence shown here is derived from an EMBL/GenBank/DDBJ whole genome shotgun (WGS) entry which is preliminary data.</text>
</comment>
<feature type="domain" description="DUF4179" evidence="2">
    <location>
        <begin position="46"/>
        <end position="135"/>
    </location>
</feature>
<evidence type="ECO:0000313" key="3">
    <source>
        <dbReference type="EMBL" id="TCT12879.1"/>
    </source>
</evidence>
<dbReference type="Pfam" id="PF13786">
    <property type="entry name" value="DUF4179"/>
    <property type="match status" value="1"/>
</dbReference>
<reference evidence="3 4" key="1">
    <citation type="submission" date="2019-03" db="EMBL/GenBank/DDBJ databases">
        <title>Genomic Encyclopedia of Type Strains, Phase IV (KMG-IV): sequencing the most valuable type-strain genomes for metagenomic binning, comparative biology and taxonomic classification.</title>
        <authorList>
            <person name="Goeker M."/>
        </authorList>
    </citation>
    <scope>NUCLEOTIDE SEQUENCE [LARGE SCALE GENOMIC DNA]</scope>
    <source>
        <strain evidence="3 4">DSM 24629</strain>
    </source>
</reference>
<evidence type="ECO:0000259" key="2">
    <source>
        <dbReference type="Pfam" id="PF13786"/>
    </source>
</evidence>
<feature type="transmembrane region" description="Helical" evidence="1">
    <location>
        <begin position="49"/>
        <end position="71"/>
    </location>
</feature>
<accession>A0A4R3MLV6</accession>
<protein>
    <submittedName>
        <fullName evidence="3">Uncharacterized protein DUF4179</fullName>
    </submittedName>
</protein>
<dbReference type="InterPro" id="IPR025436">
    <property type="entry name" value="DUF4179"/>
</dbReference>
<keyword evidence="1" id="KW-1133">Transmembrane helix</keyword>
<dbReference type="Proteomes" id="UP000294902">
    <property type="component" value="Unassembled WGS sequence"/>
</dbReference>
<evidence type="ECO:0000313" key="4">
    <source>
        <dbReference type="Proteomes" id="UP000294902"/>
    </source>
</evidence>
<sequence length="461" mass="53094">MDKDKFEIDVKKLDDRLKSSFDKKDIPIPDEFDSMVEERLRHLNSKKLIYRRVIAIALIVLLTFVGGVRYIPQFASYASSIPGLKDAVNWIRGDKGIQSARDRGYSEVPEIVIREDDYTLSLSNIFIDEDRIRLTAVLVDHTRPEGLNNDTVRVATSIYDQSYENDAYLNLYITFPDFDNSMYSTMFNGGDTHNTLVRDIEKALKKDELQRFIDTNPSYLTLKATINNGGVTHIIDIELPLDISKIEISKRFGLNNEILFDYGTIKLKELTISPTRMRLDVEFDMLDGYFFTGFDKVYLVDKKAKYSTEGLVSTTATQTERTFYFVPSLYFEELPNELKFGFDGIRIGSIEGKSFLLNLNDVFPKSLSYMGEEIIINKFLYENQNLIVDSNLPNNTLKVQGFDFESHIGNKSFSEQGNDTLYRKDIITTFYNAEKKEIYELSLSFPGYLVPLNREVPLDFN</sequence>
<keyword evidence="1" id="KW-0812">Transmembrane</keyword>
<dbReference type="RefSeq" id="WP_132253701.1">
    <property type="nucleotide sequence ID" value="NZ_SMAL01000011.1"/>
</dbReference>
<gene>
    <name evidence="3" type="ORF">EDC18_11150</name>
</gene>
<dbReference type="OrthoDB" id="2651437at2"/>
<keyword evidence="4" id="KW-1185">Reference proteome</keyword>
<proteinExistence type="predicted"/>
<evidence type="ECO:0000256" key="1">
    <source>
        <dbReference type="SAM" id="Phobius"/>
    </source>
</evidence>
<name>A0A4R3MLV6_9FIRM</name>
<dbReference type="EMBL" id="SMAL01000011">
    <property type="protein sequence ID" value="TCT12879.1"/>
    <property type="molecule type" value="Genomic_DNA"/>
</dbReference>